<name>A0A4R1PYT0_9FIRM</name>
<sequence length="56" mass="6214">MPEANDTGATLHSEFNKQAARYETNYTTPITGGELQDILREEEAALESKASRSQNK</sequence>
<evidence type="ECO:0000313" key="2">
    <source>
        <dbReference type="EMBL" id="TCL37869.1"/>
    </source>
</evidence>
<organism evidence="2 3">
    <name type="scientific">Anaerospora hongkongensis</name>
    <dbReference type="NCBI Taxonomy" id="244830"/>
    <lineage>
        <taxon>Bacteria</taxon>
        <taxon>Bacillati</taxon>
        <taxon>Bacillota</taxon>
        <taxon>Negativicutes</taxon>
        <taxon>Selenomonadales</taxon>
        <taxon>Sporomusaceae</taxon>
        <taxon>Anaerospora</taxon>
    </lineage>
</organism>
<comment type="caution">
    <text evidence="2">The sequence shown here is derived from an EMBL/GenBank/DDBJ whole genome shotgun (WGS) entry which is preliminary data.</text>
</comment>
<gene>
    <name evidence="2" type="ORF">EV210_105310</name>
</gene>
<proteinExistence type="predicted"/>
<accession>A0A4R1PYT0</accession>
<feature type="region of interest" description="Disordered" evidence="1">
    <location>
        <begin position="1"/>
        <end position="23"/>
    </location>
</feature>
<evidence type="ECO:0000256" key="1">
    <source>
        <dbReference type="SAM" id="MobiDB-lite"/>
    </source>
</evidence>
<evidence type="ECO:0000313" key="3">
    <source>
        <dbReference type="Proteomes" id="UP000295063"/>
    </source>
</evidence>
<protein>
    <submittedName>
        <fullName evidence="2">Uncharacterized protein</fullName>
    </submittedName>
</protein>
<dbReference type="RefSeq" id="WP_165898850.1">
    <property type="nucleotide sequence ID" value="NZ_DAMAKO010000003.1"/>
</dbReference>
<dbReference type="Proteomes" id="UP000295063">
    <property type="component" value="Unassembled WGS sequence"/>
</dbReference>
<dbReference type="EMBL" id="SLUI01000005">
    <property type="protein sequence ID" value="TCL37869.1"/>
    <property type="molecule type" value="Genomic_DNA"/>
</dbReference>
<dbReference type="AlphaFoldDB" id="A0A4R1PYT0"/>
<reference evidence="2 3" key="1">
    <citation type="submission" date="2019-03" db="EMBL/GenBank/DDBJ databases">
        <title>Genomic Encyclopedia of Type Strains, Phase IV (KMG-IV): sequencing the most valuable type-strain genomes for metagenomic binning, comparative biology and taxonomic classification.</title>
        <authorList>
            <person name="Goeker M."/>
        </authorList>
    </citation>
    <scope>NUCLEOTIDE SEQUENCE [LARGE SCALE GENOMIC DNA]</scope>
    <source>
        <strain evidence="2 3">DSM 15969</strain>
    </source>
</reference>
<keyword evidence="3" id="KW-1185">Reference proteome</keyword>